<evidence type="ECO:0000256" key="1">
    <source>
        <dbReference type="ARBA" id="ARBA00004861"/>
    </source>
</evidence>
<dbReference type="InterPro" id="IPR018089">
    <property type="entry name" value="OMPdecase_AS"/>
</dbReference>
<evidence type="ECO:0000256" key="8">
    <source>
        <dbReference type="ARBA" id="ARBA00022676"/>
    </source>
</evidence>
<proteinExistence type="inferred from homology"/>
<evidence type="ECO:0000256" key="15">
    <source>
        <dbReference type="PIRSR" id="PIRSR614732-2"/>
    </source>
</evidence>
<dbReference type="InterPro" id="IPR013785">
    <property type="entry name" value="Aldolase_TIM"/>
</dbReference>
<dbReference type="NCBIfam" id="TIGR01740">
    <property type="entry name" value="pyrF"/>
    <property type="match status" value="1"/>
</dbReference>
<dbReference type="InterPro" id="IPR004467">
    <property type="entry name" value="Or_phspho_trans_dom"/>
</dbReference>
<dbReference type="Gene3D" id="3.20.20.70">
    <property type="entry name" value="Aldolase class I"/>
    <property type="match status" value="1"/>
</dbReference>
<dbReference type="CDD" id="cd06223">
    <property type="entry name" value="PRTases_typeI"/>
    <property type="match status" value="1"/>
</dbReference>
<dbReference type="GO" id="GO:0044205">
    <property type="term" value="P:'de novo' UMP biosynthetic process"/>
    <property type="evidence" value="ECO:0007669"/>
    <property type="project" value="UniProtKB-UniPathway"/>
</dbReference>
<feature type="binding site" evidence="15">
    <location>
        <position position="442"/>
    </location>
    <ligand>
        <name>substrate</name>
    </ligand>
</feature>
<dbReference type="FunFam" id="3.40.50.2020:FF:000025">
    <property type="entry name" value="Uridine monophosphate synthetase"/>
    <property type="match status" value="1"/>
</dbReference>
<keyword evidence="9" id="KW-0808">Transferase</keyword>
<evidence type="ECO:0000256" key="2">
    <source>
        <dbReference type="ARBA" id="ARBA00004889"/>
    </source>
</evidence>
<dbReference type="GO" id="GO:0004590">
    <property type="term" value="F:orotidine-5'-phosphate decarboxylase activity"/>
    <property type="evidence" value="ECO:0007669"/>
    <property type="project" value="UniProtKB-EC"/>
</dbReference>
<organism evidence="17">
    <name type="scientific">Photinus pyralis</name>
    <name type="common">Common eastern firefly</name>
    <name type="synonym">Lampyris pyralis</name>
    <dbReference type="NCBI Taxonomy" id="7054"/>
    <lineage>
        <taxon>Eukaryota</taxon>
        <taxon>Metazoa</taxon>
        <taxon>Ecdysozoa</taxon>
        <taxon>Arthropoda</taxon>
        <taxon>Hexapoda</taxon>
        <taxon>Insecta</taxon>
        <taxon>Pterygota</taxon>
        <taxon>Neoptera</taxon>
        <taxon>Endopterygota</taxon>
        <taxon>Coleoptera</taxon>
        <taxon>Polyphaga</taxon>
        <taxon>Elateriformia</taxon>
        <taxon>Elateroidea</taxon>
        <taxon>Lampyridae</taxon>
        <taxon>Lampyrinae</taxon>
        <taxon>Photinus</taxon>
    </lineage>
</organism>
<evidence type="ECO:0000256" key="13">
    <source>
        <dbReference type="ARBA" id="ARBA00023268"/>
    </source>
</evidence>
<dbReference type="SUPFAM" id="SSF53271">
    <property type="entry name" value="PRTase-like"/>
    <property type="match status" value="1"/>
</dbReference>
<keyword evidence="11" id="KW-0665">Pyrimidine biosynthesis</keyword>
<name>A0A1Y1KX77_PHOPY</name>
<evidence type="ECO:0000256" key="6">
    <source>
        <dbReference type="ARBA" id="ARBA00012321"/>
    </source>
</evidence>
<dbReference type="InterPro" id="IPR023031">
    <property type="entry name" value="OPRT"/>
</dbReference>
<evidence type="ECO:0000256" key="10">
    <source>
        <dbReference type="ARBA" id="ARBA00022793"/>
    </source>
</evidence>
<dbReference type="HAMAP" id="MF_01208">
    <property type="entry name" value="PyrE"/>
    <property type="match status" value="1"/>
</dbReference>
<dbReference type="UniPathway" id="UPA00070">
    <property type="reaction ID" value="UER00119"/>
</dbReference>
<dbReference type="EC" id="2.4.2.10" evidence="5"/>
<feature type="binding site" evidence="15">
    <location>
        <position position="254"/>
    </location>
    <ligand>
        <name>substrate</name>
    </ligand>
</feature>
<dbReference type="Pfam" id="PF00156">
    <property type="entry name" value="Pribosyltran"/>
    <property type="match status" value="1"/>
</dbReference>
<dbReference type="EMBL" id="GEZM01075079">
    <property type="protein sequence ID" value="JAV64295.1"/>
    <property type="molecule type" value="Transcribed_RNA"/>
</dbReference>
<feature type="binding site" evidence="15">
    <location>
        <position position="441"/>
    </location>
    <ligand>
        <name>substrate</name>
    </ligand>
</feature>
<keyword evidence="8" id="KW-0328">Glycosyltransferase</keyword>
<evidence type="ECO:0000256" key="4">
    <source>
        <dbReference type="ARBA" id="ARBA00009769"/>
    </source>
</evidence>
<dbReference type="AlphaFoldDB" id="A0A1Y1KX77"/>
<keyword evidence="10" id="KW-0210">Decarboxylase</keyword>
<dbReference type="PROSITE" id="PS00156">
    <property type="entry name" value="OMPDECASE"/>
    <property type="match status" value="1"/>
</dbReference>
<comment type="pathway">
    <text evidence="2">Pyrimidine metabolism; UMP biosynthesis via de novo pathway; UMP from orotate: step 1/2.</text>
</comment>
<dbReference type="CDD" id="cd04725">
    <property type="entry name" value="OMP_decarboxylase_like"/>
    <property type="match status" value="1"/>
</dbReference>
<protein>
    <recommendedName>
        <fullName evidence="7">Uridine 5'-monophosphate synthase</fullName>
        <ecNumber evidence="5">2.4.2.10</ecNumber>
        <ecNumber evidence="6">4.1.1.23</ecNumber>
    </recommendedName>
</protein>
<evidence type="ECO:0000256" key="7">
    <source>
        <dbReference type="ARBA" id="ARBA00015047"/>
    </source>
</evidence>
<dbReference type="SUPFAM" id="SSF51366">
    <property type="entry name" value="Ribulose-phoshate binding barrel"/>
    <property type="match status" value="1"/>
</dbReference>
<feature type="active site" description="For OMPdecase activity" evidence="14">
    <location>
        <position position="309"/>
    </location>
</feature>
<dbReference type="InterPro" id="IPR000836">
    <property type="entry name" value="PRTase_dom"/>
</dbReference>
<dbReference type="InterPro" id="IPR001754">
    <property type="entry name" value="OMPdeCOase_dom"/>
</dbReference>
<dbReference type="SMART" id="SM00934">
    <property type="entry name" value="OMPdecase"/>
    <property type="match status" value="1"/>
</dbReference>
<dbReference type="PANTHER" id="PTHR19278">
    <property type="entry name" value="OROTATE PHOSPHORIBOSYLTRANSFERASE"/>
    <property type="match status" value="1"/>
</dbReference>
<evidence type="ECO:0000256" key="12">
    <source>
        <dbReference type="ARBA" id="ARBA00023239"/>
    </source>
</evidence>
<feature type="binding site" evidence="15">
    <location>
        <position position="276"/>
    </location>
    <ligand>
        <name>substrate</name>
    </ligand>
</feature>
<evidence type="ECO:0000259" key="16">
    <source>
        <dbReference type="SMART" id="SM00934"/>
    </source>
</evidence>
<evidence type="ECO:0000256" key="9">
    <source>
        <dbReference type="ARBA" id="ARBA00022679"/>
    </source>
</evidence>
<feature type="binding site" evidence="15">
    <location>
        <position position="422"/>
    </location>
    <ligand>
        <name>substrate</name>
    </ligand>
</feature>
<comment type="pathway">
    <text evidence="1">Pyrimidine metabolism; UMP biosynthesis via de novo pathway; UMP from orotate: step 2/2.</text>
</comment>
<dbReference type="NCBIfam" id="TIGR00336">
    <property type="entry name" value="pyrE"/>
    <property type="match status" value="1"/>
</dbReference>
<feature type="active site" description="For OMPdecase activity" evidence="14">
    <location>
        <position position="307"/>
    </location>
</feature>
<dbReference type="PANTHER" id="PTHR19278:SF9">
    <property type="entry name" value="URIDINE 5'-MONOPHOSPHATE SYNTHASE"/>
    <property type="match status" value="1"/>
</dbReference>
<dbReference type="InterPro" id="IPR014732">
    <property type="entry name" value="OMPdecase"/>
</dbReference>
<evidence type="ECO:0000256" key="5">
    <source>
        <dbReference type="ARBA" id="ARBA00011971"/>
    </source>
</evidence>
<dbReference type="FunFam" id="3.20.20.70:FF:000114">
    <property type="entry name" value="Decarboxylase,orotidine phosphate"/>
    <property type="match status" value="1"/>
</dbReference>
<dbReference type="GO" id="GO:0004588">
    <property type="term" value="F:orotate phosphoribosyltransferase activity"/>
    <property type="evidence" value="ECO:0007669"/>
    <property type="project" value="UniProtKB-EC"/>
</dbReference>
<feature type="active site" description="For OMPdecase activity" evidence="14">
    <location>
        <position position="312"/>
    </location>
</feature>
<evidence type="ECO:0000256" key="3">
    <source>
        <dbReference type="ARBA" id="ARBA00006221"/>
    </source>
</evidence>
<evidence type="ECO:0000256" key="11">
    <source>
        <dbReference type="ARBA" id="ARBA00022975"/>
    </source>
</evidence>
<evidence type="ECO:0000313" key="17">
    <source>
        <dbReference type="EMBL" id="JAV64295.1"/>
    </source>
</evidence>
<keyword evidence="12" id="KW-0456">Lyase</keyword>
<comment type="similarity">
    <text evidence="4">In the C-terminal section; belongs to the OMP decarboxylase family.</text>
</comment>
<reference evidence="17" key="1">
    <citation type="journal article" date="2016" name="Sci. Rep.">
        <title>Molecular characterization of firefly nuptial gifts: a multi-omics approach sheds light on postcopulatory sexual selection.</title>
        <authorList>
            <person name="Al-Wathiqui N."/>
            <person name="Fallon T.R."/>
            <person name="South A."/>
            <person name="Weng J.K."/>
            <person name="Lewis S.M."/>
        </authorList>
    </citation>
    <scope>NUCLEOTIDE SEQUENCE</scope>
</reference>
<sequence length="470" mass="52385">MIGELEEKMRSFAEELYKIGAVKIGEFITKMNIPTPIYIDLRLIVSFPKLIELVSDIMVEYLKRMPQFDIICGVPYAALPLASALSSKLNIPMVMRRKEAKSYGMRKMIEGVYKEGDRCLIIEDVVTSGSSILETFRDLKEVGIECSYTLILMDRQQGGTSNLIKEGITMHSLLDMTHLLKYLKEANYIDSLVVDKVTNYMATTQVDLSSTTIPSLNRLNLPFTERIPYAKNCIARELFQIMTEKQTNLCIAADVTKSADLINLANQTGPHICLFKTHIDILDDFHVDVIGTLQKIAEKHNFLLFEDRKFSDIGKTAQMQYCNGMYKIKSWAKVITAHSLAGAGMLDALKQSDNGIFLLAEISTSGSIIDKNYATKTTKLASQYPDLIAGLVCQSPLFLSEPGFIQLTPGVQLDVESDGLGQKYNTPSAVIEKGADIAVVGRGITQSSEPAVAAEKYKRLLWDAYLKRVK</sequence>
<dbReference type="GO" id="GO:0006207">
    <property type="term" value="P:'de novo' pyrimidine nucleobase biosynthetic process"/>
    <property type="evidence" value="ECO:0007669"/>
    <property type="project" value="InterPro"/>
</dbReference>
<dbReference type="Pfam" id="PF00215">
    <property type="entry name" value="OMPdecase"/>
    <property type="match status" value="1"/>
</dbReference>
<feature type="binding site" evidence="15">
    <location>
        <position position="363"/>
    </location>
    <ligand>
        <name>substrate</name>
    </ligand>
</feature>
<dbReference type="InterPro" id="IPR029057">
    <property type="entry name" value="PRTase-like"/>
</dbReference>
<comment type="similarity">
    <text evidence="3">In the N-terminal section; belongs to the purine/pyrimidine phosphoribosyltransferase family.</text>
</comment>
<dbReference type="InterPro" id="IPR011060">
    <property type="entry name" value="RibuloseP-bd_barrel"/>
</dbReference>
<dbReference type="Gene3D" id="3.40.50.2020">
    <property type="match status" value="1"/>
</dbReference>
<evidence type="ECO:0000256" key="14">
    <source>
        <dbReference type="PIRSR" id="PIRSR614732-1"/>
    </source>
</evidence>
<feature type="domain" description="Orotidine 5'-phosphate decarboxylase" evidence="16">
    <location>
        <begin position="248"/>
        <end position="457"/>
    </location>
</feature>
<dbReference type="EC" id="4.1.1.23" evidence="6"/>
<keyword evidence="13" id="KW-0511">Multifunctional enzyme</keyword>
<accession>A0A1Y1KX77</accession>